<evidence type="ECO:0000313" key="2">
    <source>
        <dbReference type="EMBL" id="RZS73570.1"/>
    </source>
</evidence>
<dbReference type="AlphaFoldDB" id="A0A4Q7MZF5"/>
<accession>A0A4Q7MZF5</accession>
<dbReference type="GO" id="GO:0071281">
    <property type="term" value="P:cellular response to iron ion"/>
    <property type="evidence" value="ECO:0007669"/>
    <property type="project" value="TreeGrafter"/>
</dbReference>
<dbReference type="EMBL" id="SGWZ01000001">
    <property type="protein sequence ID" value="RZS73570.1"/>
    <property type="molecule type" value="Genomic_DNA"/>
</dbReference>
<dbReference type="InterPro" id="IPR050902">
    <property type="entry name" value="ABC_Transporter_SBP"/>
</dbReference>
<feature type="domain" description="Fe/B12 periplasmic-binding" evidence="1">
    <location>
        <begin position="66"/>
        <end position="333"/>
    </location>
</feature>
<protein>
    <submittedName>
        <fullName evidence="2">Iron complex transport system substrate-binding protein</fullName>
    </submittedName>
</protein>
<dbReference type="Gene3D" id="3.40.50.1980">
    <property type="entry name" value="Nitrogenase molybdenum iron protein domain"/>
    <property type="match status" value="2"/>
</dbReference>
<organism evidence="2 3">
    <name type="scientific">Kerstersia gyiorum</name>
    <dbReference type="NCBI Taxonomy" id="206506"/>
    <lineage>
        <taxon>Bacteria</taxon>
        <taxon>Pseudomonadati</taxon>
        <taxon>Pseudomonadota</taxon>
        <taxon>Betaproteobacteria</taxon>
        <taxon>Burkholderiales</taxon>
        <taxon>Alcaligenaceae</taxon>
        <taxon>Kerstersia</taxon>
    </lineage>
</organism>
<evidence type="ECO:0000259" key="1">
    <source>
        <dbReference type="PROSITE" id="PS50983"/>
    </source>
</evidence>
<dbReference type="Proteomes" id="UP000292039">
    <property type="component" value="Unassembled WGS sequence"/>
</dbReference>
<evidence type="ECO:0000313" key="3">
    <source>
        <dbReference type="Proteomes" id="UP000292039"/>
    </source>
</evidence>
<reference evidence="2 3" key="1">
    <citation type="submission" date="2019-02" db="EMBL/GenBank/DDBJ databases">
        <title>Genomic Encyclopedia of Type Strains, Phase IV (KMG-IV): sequencing the most valuable type-strain genomes for metagenomic binning, comparative biology and taxonomic classification.</title>
        <authorList>
            <person name="Goeker M."/>
        </authorList>
    </citation>
    <scope>NUCLEOTIDE SEQUENCE [LARGE SCALE GENOMIC DNA]</scope>
    <source>
        <strain evidence="2 3">DSM 16618</strain>
    </source>
</reference>
<sequence>MNVIMPGILPCASRAKIGRQVLAWLALALLPLPPVLAGTGAGPGQAGIDLQDMLGQPVALAGPVQRAVTLPMPAGSMFLSLAGDARRLAGMHPDAHAFMQQGLLARIFPDSGRIRADVTRSGFVPNVETLLQIEPDLVWQWGHMGDDLIAPLRNAGLPVAALLYGDEARTREWIRLMGQALGQEDRAAAQLAWRAAVEHGIRAVTAAIAPAQRPRVMMFSRYAPQYAVGGGSGNFQFDVELAGGRNVAAGIGNANIVNVEQILAWNPEVILLNNFEPGLTPDTIYADPMLAELEAVRQRRVYKIPAAGYRWDPPSQESPLYWQWLSLILQPAHFDWPLRANIRTQLQQLYGYDATEDDLDAVLHLAENRGSQGYERFSR</sequence>
<proteinExistence type="predicted"/>
<dbReference type="SUPFAM" id="SSF53807">
    <property type="entry name" value="Helical backbone' metal receptor"/>
    <property type="match status" value="1"/>
</dbReference>
<dbReference type="PROSITE" id="PS50983">
    <property type="entry name" value="FE_B12_PBP"/>
    <property type="match status" value="1"/>
</dbReference>
<gene>
    <name evidence="2" type="ORF">EV679_0768</name>
</gene>
<dbReference type="Gene3D" id="1.20.58.2180">
    <property type="match status" value="1"/>
</dbReference>
<dbReference type="PANTHER" id="PTHR30535:SF34">
    <property type="entry name" value="MOLYBDATE-BINDING PROTEIN MOLA"/>
    <property type="match status" value="1"/>
</dbReference>
<name>A0A4Q7MZF5_9BURK</name>
<comment type="caution">
    <text evidence="2">The sequence shown here is derived from an EMBL/GenBank/DDBJ whole genome shotgun (WGS) entry which is preliminary data.</text>
</comment>
<dbReference type="PANTHER" id="PTHR30535">
    <property type="entry name" value="VITAMIN B12-BINDING PROTEIN"/>
    <property type="match status" value="1"/>
</dbReference>
<dbReference type="InterPro" id="IPR002491">
    <property type="entry name" value="ABC_transptr_periplasmic_BD"/>
</dbReference>
<dbReference type="Pfam" id="PF01497">
    <property type="entry name" value="Peripla_BP_2"/>
    <property type="match status" value="1"/>
</dbReference>